<dbReference type="SUPFAM" id="SSF56176">
    <property type="entry name" value="FAD-binding/transporter-associated domain-like"/>
    <property type="match status" value="1"/>
</dbReference>
<dbReference type="GO" id="GO:0008720">
    <property type="term" value="F:D-lactate dehydrogenase (NAD+) activity"/>
    <property type="evidence" value="ECO:0007669"/>
    <property type="project" value="TreeGrafter"/>
</dbReference>
<dbReference type="PANTHER" id="PTHR11748:SF119">
    <property type="entry name" value="D-2-HYDROXYGLUTARATE DEHYDROGENASE"/>
    <property type="match status" value="1"/>
</dbReference>
<dbReference type="PROSITE" id="PS51387">
    <property type="entry name" value="FAD_PCMH"/>
    <property type="match status" value="1"/>
</dbReference>
<dbReference type="InterPro" id="IPR006094">
    <property type="entry name" value="Oxid_FAD_bind_N"/>
</dbReference>
<dbReference type="GO" id="GO:0004458">
    <property type="term" value="F:D-lactate dehydrogenase (cytochrome) activity"/>
    <property type="evidence" value="ECO:0007669"/>
    <property type="project" value="TreeGrafter"/>
</dbReference>
<keyword evidence="3" id="KW-0274">FAD</keyword>
<sequence>MIPRLNFKNQQKSKSEVSIFLEELTKTAFSGEIRSDFGSRLITSTDNSIYQILPQAVVFPRISEDLVHLFKLANQEEFRTITFSPRGGGTGTNGQSLSTGIIVDCSKYMNQILELNLEAGWVRVQPGVVLDQLNAYLKPYGVFFAPTVAPSNRATIGGMINTDACGKGSRIYGRTSNHILELAWVLSNGTVGNSHTINKTTLAELKQHSGRLGKIYRQVEEIVSSKWELIEQTFPKIPRFMTGYNLAKVYSPAENNFNLNWILAGSEGTLAFISEAKLKLTPIPKYKQLLVIHYSCFDHALKAAQTLLELQPEAIETIDEKILELAKQDEIYEYVKEFIADAQVINLVEFAVDDLEDFQQKISKICHLIESKKNQPQQATGYYLAKNGEEAASLWELRKKGVGLLENKKGKRKPIAFIE</sequence>
<dbReference type="InterPro" id="IPR016166">
    <property type="entry name" value="FAD-bd_PCMH"/>
</dbReference>
<keyword evidence="4" id="KW-0560">Oxidoreductase</keyword>
<evidence type="ECO:0000313" key="6">
    <source>
        <dbReference type="EMBL" id="NER30656.1"/>
    </source>
</evidence>
<reference evidence="6" key="1">
    <citation type="submission" date="2019-11" db="EMBL/GenBank/DDBJ databases">
        <title>Genomic insights into an expanded diversity of filamentous marine cyanobacteria reveals the extraordinary biosynthetic potential of Moorea and Okeania.</title>
        <authorList>
            <person name="Ferreira Leao T."/>
            <person name="Wang M."/>
            <person name="Moss N."/>
            <person name="Da Silva R."/>
            <person name="Sanders J."/>
            <person name="Nurk S."/>
            <person name="Gurevich A."/>
            <person name="Humphrey G."/>
            <person name="Reher R."/>
            <person name="Zhu Q."/>
            <person name="Belda-Ferre P."/>
            <person name="Glukhov E."/>
            <person name="Rex R."/>
            <person name="Dorrestein P.C."/>
            <person name="Knight R."/>
            <person name="Pevzner P."/>
            <person name="Gerwick W.H."/>
            <person name="Gerwick L."/>
        </authorList>
    </citation>
    <scope>NUCLEOTIDE SEQUENCE</scope>
    <source>
        <strain evidence="6">SIO1C4</strain>
    </source>
</reference>
<dbReference type="InterPro" id="IPR004113">
    <property type="entry name" value="FAD-bd_oxidored_4_C"/>
</dbReference>
<dbReference type="Pfam" id="PF02913">
    <property type="entry name" value="FAD-oxidase_C"/>
    <property type="match status" value="1"/>
</dbReference>
<dbReference type="GO" id="GO:0071949">
    <property type="term" value="F:FAD binding"/>
    <property type="evidence" value="ECO:0007669"/>
    <property type="project" value="InterPro"/>
</dbReference>
<feature type="domain" description="FAD-binding PCMH-type" evidence="5">
    <location>
        <begin position="50"/>
        <end position="283"/>
    </location>
</feature>
<comment type="caution">
    <text evidence="6">The sequence shown here is derived from an EMBL/GenBank/DDBJ whole genome shotgun (WGS) entry which is preliminary data.</text>
</comment>
<dbReference type="InterPro" id="IPR016164">
    <property type="entry name" value="FAD-linked_Oxase-like_C"/>
</dbReference>
<feature type="non-terminal residue" evidence="6">
    <location>
        <position position="419"/>
    </location>
</feature>
<evidence type="ECO:0000256" key="3">
    <source>
        <dbReference type="ARBA" id="ARBA00022827"/>
    </source>
</evidence>
<comment type="cofactor">
    <cofactor evidence="1">
        <name>FAD</name>
        <dbReference type="ChEBI" id="CHEBI:57692"/>
    </cofactor>
</comment>
<organism evidence="6">
    <name type="scientific">Symploca sp. SIO1C4</name>
    <dbReference type="NCBI Taxonomy" id="2607765"/>
    <lineage>
        <taxon>Bacteria</taxon>
        <taxon>Bacillati</taxon>
        <taxon>Cyanobacteriota</taxon>
        <taxon>Cyanophyceae</taxon>
        <taxon>Coleofasciculales</taxon>
        <taxon>Coleofasciculaceae</taxon>
        <taxon>Symploca</taxon>
    </lineage>
</organism>
<dbReference type="AlphaFoldDB" id="A0A6B3NAN6"/>
<dbReference type="Gene3D" id="3.30.465.10">
    <property type="match status" value="1"/>
</dbReference>
<dbReference type="InterPro" id="IPR036318">
    <property type="entry name" value="FAD-bd_PCMH-like_sf"/>
</dbReference>
<dbReference type="EMBL" id="JAAHFQ010000611">
    <property type="protein sequence ID" value="NER30656.1"/>
    <property type="molecule type" value="Genomic_DNA"/>
</dbReference>
<protein>
    <submittedName>
        <fullName evidence="6">FAD-binding oxidoreductase</fullName>
    </submittedName>
</protein>
<name>A0A6B3NAN6_9CYAN</name>
<evidence type="ECO:0000256" key="4">
    <source>
        <dbReference type="ARBA" id="ARBA00023002"/>
    </source>
</evidence>
<dbReference type="Pfam" id="PF01565">
    <property type="entry name" value="FAD_binding_4"/>
    <property type="match status" value="1"/>
</dbReference>
<accession>A0A6B3NAN6</accession>
<evidence type="ECO:0000256" key="1">
    <source>
        <dbReference type="ARBA" id="ARBA00001974"/>
    </source>
</evidence>
<evidence type="ECO:0000259" key="5">
    <source>
        <dbReference type="PROSITE" id="PS51387"/>
    </source>
</evidence>
<keyword evidence="2" id="KW-0285">Flavoprotein</keyword>
<dbReference type="InterPro" id="IPR016169">
    <property type="entry name" value="FAD-bd_PCMH_sub2"/>
</dbReference>
<evidence type="ECO:0000256" key="2">
    <source>
        <dbReference type="ARBA" id="ARBA00022630"/>
    </source>
</evidence>
<proteinExistence type="predicted"/>
<dbReference type="SUPFAM" id="SSF55103">
    <property type="entry name" value="FAD-linked oxidases, C-terminal domain"/>
    <property type="match status" value="1"/>
</dbReference>
<dbReference type="PANTHER" id="PTHR11748">
    <property type="entry name" value="D-LACTATE DEHYDROGENASE"/>
    <property type="match status" value="1"/>
</dbReference>
<dbReference type="GO" id="GO:1903457">
    <property type="term" value="P:lactate catabolic process"/>
    <property type="evidence" value="ECO:0007669"/>
    <property type="project" value="TreeGrafter"/>
</dbReference>
<gene>
    <name evidence="6" type="ORF">F6J89_24325</name>
</gene>